<keyword evidence="3" id="KW-1185">Reference proteome</keyword>
<feature type="region of interest" description="Disordered" evidence="1">
    <location>
        <begin position="23"/>
        <end position="44"/>
    </location>
</feature>
<feature type="compositionally biased region" description="Polar residues" evidence="1">
    <location>
        <begin position="31"/>
        <end position="44"/>
    </location>
</feature>
<organism evidence="2 3">
    <name type="scientific">Methylobacterium phyllostachyos</name>
    <dbReference type="NCBI Taxonomy" id="582672"/>
    <lineage>
        <taxon>Bacteria</taxon>
        <taxon>Pseudomonadati</taxon>
        <taxon>Pseudomonadota</taxon>
        <taxon>Alphaproteobacteria</taxon>
        <taxon>Hyphomicrobiales</taxon>
        <taxon>Methylobacteriaceae</taxon>
        <taxon>Methylobacterium</taxon>
    </lineage>
</organism>
<dbReference type="Proteomes" id="UP000198704">
    <property type="component" value="Unassembled WGS sequence"/>
</dbReference>
<evidence type="ECO:0000256" key="1">
    <source>
        <dbReference type="SAM" id="MobiDB-lite"/>
    </source>
</evidence>
<protein>
    <submittedName>
        <fullName evidence="2">Uncharacterized protein</fullName>
    </submittedName>
</protein>
<dbReference type="EMBL" id="FNHS01000003">
    <property type="protein sequence ID" value="SDM69137.1"/>
    <property type="molecule type" value="Genomic_DNA"/>
</dbReference>
<dbReference type="AlphaFoldDB" id="A0A1G9VAQ6"/>
<reference evidence="3" key="1">
    <citation type="submission" date="2016-10" db="EMBL/GenBank/DDBJ databases">
        <authorList>
            <person name="Varghese N."/>
            <person name="Submissions S."/>
        </authorList>
    </citation>
    <scope>NUCLEOTIDE SEQUENCE [LARGE SCALE GENOMIC DNA]</scope>
    <source>
        <strain evidence="3">BL47</strain>
    </source>
</reference>
<evidence type="ECO:0000313" key="2">
    <source>
        <dbReference type="EMBL" id="SDM69137.1"/>
    </source>
</evidence>
<accession>A0A1G9VAQ6</accession>
<name>A0A1G9VAQ6_9HYPH</name>
<dbReference type="STRING" id="582672.SAMN05216360_103124"/>
<gene>
    <name evidence="2" type="ORF">SAMN05216360_103124</name>
</gene>
<evidence type="ECO:0000313" key="3">
    <source>
        <dbReference type="Proteomes" id="UP000198704"/>
    </source>
</evidence>
<sequence>MGMPKRKSPHAAWFLAGSEVNAGLPEAPIQPRSSGADPTQNSFC</sequence>
<proteinExistence type="predicted"/>